<keyword evidence="2" id="KW-1185">Reference proteome</keyword>
<dbReference type="OrthoDB" id="249246at2"/>
<dbReference type="EMBL" id="CP042435">
    <property type="protein sequence ID" value="QEC68898.1"/>
    <property type="molecule type" value="Genomic_DNA"/>
</dbReference>
<dbReference type="Gene3D" id="3.40.1000.10">
    <property type="entry name" value="Mog1/PsbP, alpha/beta/alpha sandwich"/>
    <property type="match status" value="1"/>
</dbReference>
<protein>
    <recommendedName>
        <fullName evidence="3">DUF1795 domain-containing protein</fullName>
    </recommendedName>
</protein>
<evidence type="ECO:0008006" key="3">
    <source>
        <dbReference type="Google" id="ProtNLM"/>
    </source>
</evidence>
<dbReference type="RefSeq" id="WP_147191395.1">
    <property type="nucleotide sequence ID" value="NZ_CP042435.1"/>
</dbReference>
<accession>A0A5B8VF02</accession>
<proteinExistence type="predicted"/>
<reference evidence="1 2" key="1">
    <citation type="journal article" date="2016" name="Int. J. Syst. Evol. Microbiol.">
        <title>Panacibacter ginsenosidivorans gen. nov., sp. nov., with ginsenoside converting activity isolated from soil of a ginseng field.</title>
        <authorList>
            <person name="Siddiqi M.Z."/>
            <person name="Muhammad Shafi S."/>
            <person name="Choi K.D."/>
            <person name="Im W.T."/>
        </authorList>
    </citation>
    <scope>NUCLEOTIDE SEQUENCE [LARGE SCALE GENOMIC DNA]</scope>
    <source>
        <strain evidence="1 2">Gsoil1550</strain>
    </source>
</reference>
<evidence type="ECO:0000313" key="1">
    <source>
        <dbReference type="EMBL" id="QEC68898.1"/>
    </source>
</evidence>
<dbReference type="Proteomes" id="UP000321533">
    <property type="component" value="Chromosome"/>
</dbReference>
<name>A0A5B8VF02_9BACT</name>
<dbReference type="AlphaFoldDB" id="A0A5B8VF02"/>
<evidence type="ECO:0000313" key="2">
    <source>
        <dbReference type="Proteomes" id="UP000321533"/>
    </source>
</evidence>
<sequence>MKPIISLIFSFILVPQTGFKKMTLLDGKVEFSITDNLSAISDETWKIKYHTLPKPAVAFSDENAEINLLVDITNQPASEDQLSSYKDFRIQNLKNTRSDVTFLSDGIKDVNGKKVGYIKFTSQAVDQKIFNYYFFTVANGKILFFTFNCIEKLQKTWEPNADKILESIKVK</sequence>
<dbReference type="KEGG" id="pgin:FRZ67_16865"/>
<organism evidence="1 2">
    <name type="scientific">Panacibacter ginsenosidivorans</name>
    <dbReference type="NCBI Taxonomy" id="1813871"/>
    <lineage>
        <taxon>Bacteria</taxon>
        <taxon>Pseudomonadati</taxon>
        <taxon>Bacteroidota</taxon>
        <taxon>Chitinophagia</taxon>
        <taxon>Chitinophagales</taxon>
        <taxon>Chitinophagaceae</taxon>
        <taxon>Panacibacter</taxon>
    </lineage>
</organism>
<gene>
    <name evidence="1" type="ORF">FRZ67_16865</name>
</gene>